<sequence>MCSRIKDKTGFISNNCTSHQDMRNSNTSGNQFLIRHNLTNMELILKDNHSQKWNWLLEVLKHCPKLQNLSIHEDSYGGNGLVDNWMNPPIVPECLSTQLKTCLLNVYTFMECGVQFAKYIMQNSKVLNTMSVKTGFFIDITAKHDMIKKLALSRRPQQHVNSYLIDDS</sequence>
<organism evidence="2 3">
    <name type="scientific">Trifolium medium</name>
    <dbReference type="NCBI Taxonomy" id="97028"/>
    <lineage>
        <taxon>Eukaryota</taxon>
        <taxon>Viridiplantae</taxon>
        <taxon>Streptophyta</taxon>
        <taxon>Embryophyta</taxon>
        <taxon>Tracheophyta</taxon>
        <taxon>Spermatophyta</taxon>
        <taxon>Magnoliopsida</taxon>
        <taxon>eudicotyledons</taxon>
        <taxon>Gunneridae</taxon>
        <taxon>Pentapetalae</taxon>
        <taxon>rosids</taxon>
        <taxon>fabids</taxon>
        <taxon>Fabales</taxon>
        <taxon>Fabaceae</taxon>
        <taxon>Papilionoideae</taxon>
        <taxon>50 kb inversion clade</taxon>
        <taxon>NPAAA clade</taxon>
        <taxon>Hologalegina</taxon>
        <taxon>IRL clade</taxon>
        <taxon>Trifolieae</taxon>
        <taxon>Trifolium</taxon>
    </lineage>
</organism>
<keyword evidence="3" id="KW-1185">Reference proteome</keyword>
<proteinExistence type="predicted"/>
<dbReference type="AlphaFoldDB" id="A0A392MSW5"/>
<dbReference type="Proteomes" id="UP000265520">
    <property type="component" value="Unassembled WGS sequence"/>
</dbReference>
<gene>
    <name evidence="2" type="ORF">A2U01_0011477</name>
</gene>
<accession>A0A392MSW5</accession>
<comment type="caution">
    <text evidence="2">The sequence shown here is derived from an EMBL/GenBank/DDBJ whole genome shotgun (WGS) entry which is preliminary data.</text>
</comment>
<name>A0A392MSW5_9FABA</name>
<reference evidence="2 3" key="1">
    <citation type="journal article" date="2018" name="Front. Plant Sci.">
        <title>Red Clover (Trifolium pratense) and Zigzag Clover (T. medium) - A Picture of Genomic Similarities and Differences.</title>
        <authorList>
            <person name="Dluhosova J."/>
            <person name="Istvanek J."/>
            <person name="Nedelnik J."/>
            <person name="Repkova J."/>
        </authorList>
    </citation>
    <scope>NUCLEOTIDE SEQUENCE [LARGE SCALE GENOMIC DNA]</scope>
    <source>
        <strain evidence="3">cv. 10/8</strain>
        <tissue evidence="2">Leaf</tissue>
    </source>
</reference>
<dbReference type="PANTHER" id="PTHR31900:SF34">
    <property type="entry name" value="EMB|CAB62440.1-RELATED"/>
    <property type="match status" value="1"/>
</dbReference>
<dbReference type="InterPro" id="IPR050232">
    <property type="entry name" value="FBL13/AtMIF1-like"/>
</dbReference>
<dbReference type="InterPro" id="IPR006566">
    <property type="entry name" value="FBD"/>
</dbReference>
<protein>
    <submittedName>
        <fullName evidence="2">F-box/FBD/LRR-repeat protein</fullName>
    </submittedName>
</protein>
<evidence type="ECO:0000313" key="3">
    <source>
        <dbReference type="Proteomes" id="UP000265520"/>
    </source>
</evidence>
<feature type="domain" description="FBD" evidence="1">
    <location>
        <begin position="91"/>
        <end position="131"/>
    </location>
</feature>
<dbReference type="PANTHER" id="PTHR31900">
    <property type="entry name" value="F-BOX/RNI SUPERFAMILY PROTEIN-RELATED"/>
    <property type="match status" value="1"/>
</dbReference>
<evidence type="ECO:0000313" key="2">
    <source>
        <dbReference type="EMBL" id="MCH90561.1"/>
    </source>
</evidence>
<evidence type="ECO:0000259" key="1">
    <source>
        <dbReference type="Pfam" id="PF08387"/>
    </source>
</evidence>
<dbReference type="Pfam" id="PF08387">
    <property type="entry name" value="FBD"/>
    <property type="match status" value="1"/>
</dbReference>
<dbReference type="EMBL" id="LXQA010018575">
    <property type="protein sequence ID" value="MCH90561.1"/>
    <property type="molecule type" value="Genomic_DNA"/>
</dbReference>